<dbReference type="PROSITE" id="PS00636">
    <property type="entry name" value="DNAJ_1"/>
    <property type="match status" value="1"/>
</dbReference>
<feature type="coiled-coil region" evidence="6">
    <location>
        <begin position="182"/>
        <end position="254"/>
    </location>
</feature>
<dbReference type="Gene3D" id="1.10.287.110">
    <property type="entry name" value="DnaJ domain"/>
    <property type="match status" value="1"/>
</dbReference>
<dbReference type="InterPro" id="IPR036236">
    <property type="entry name" value="Znf_C2H2_sf"/>
</dbReference>
<organism evidence="10 11">
    <name type="scientific">Cephus cinctus</name>
    <name type="common">Wheat stem sawfly</name>
    <dbReference type="NCBI Taxonomy" id="211228"/>
    <lineage>
        <taxon>Eukaryota</taxon>
        <taxon>Metazoa</taxon>
        <taxon>Ecdysozoa</taxon>
        <taxon>Arthropoda</taxon>
        <taxon>Hexapoda</taxon>
        <taxon>Insecta</taxon>
        <taxon>Pterygota</taxon>
        <taxon>Neoptera</taxon>
        <taxon>Endopterygota</taxon>
        <taxon>Hymenoptera</taxon>
        <taxon>Cephoidea</taxon>
        <taxon>Cephidae</taxon>
        <taxon>Cephus</taxon>
    </lineage>
</organism>
<dbReference type="RefSeq" id="XP_015596605.1">
    <property type="nucleotide sequence ID" value="XM_015741119.2"/>
</dbReference>
<feature type="region of interest" description="Disordered" evidence="7">
    <location>
        <begin position="623"/>
        <end position="653"/>
    </location>
</feature>
<dbReference type="SUPFAM" id="SSF57667">
    <property type="entry name" value="beta-beta-alpha zinc fingers"/>
    <property type="match status" value="1"/>
</dbReference>
<feature type="compositionally biased region" description="Basic and acidic residues" evidence="7">
    <location>
        <begin position="532"/>
        <end position="561"/>
    </location>
</feature>
<feature type="compositionally biased region" description="Acidic residues" evidence="7">
    <location>
        <begin position="440"/>
        <end position="452"/>
    </location>
</feature>
<evidence type="ECO:0000256" key="7">
    <source>
        <dbReference type="SAM" id="MobiDB-lite"/>
    </source>
</evidence>
<feature type="region of interest" description="Disordered" evidence="7">
    <location>
        <begin position="380"/>
        <end position="589"/>
    </location>
</feature>
<keyword evidence="2 5" id="KW-0863">Zinc-finger</keyword>
<dbReference type="GeneID" id="107268389"/>
<dbReference type="InterPro" id="IPR003604">
    <property type="entry name" value="Matrin/U1-like-C_Znf_C2H2"/>
</dbReference>
<dbReference type="PROSITE" id="PS50157">
    <property type="entry name" value="ZINC_FINGER_C2H2_2"/>
    <property type="match status" value="1"/>
</dbReference>
<sequence length="653" mass="75392">MKCHYEVLGVARNATEDDIKKSYRKLALRWHPDKNLSNPDEAKEQFQLVQQAWEVLSDPHERAWYDNHRDAILKGGIDDNYKDDSIDLFQYFSSGCFKGYGDDDKGFYTVYRTVFEKLAAEDAEFSKEGDSDEEVPGFGDSTSSYEDVVHQFYSYWQSYSTKRSFAWLDPYDIRDTPNRRVLRLVEKENKKVRDKAKRERNEQVRNLVAFVRKRDKRVQAHAQKLAEKAKENAKKAQERKRQQLLERQKQIKNSLVSEWSTFSNIETELKAIEANLAAEFGEELSSDSDINNDDEIEDTNTLYCVACNKIFKTHKAFTNHENSKKHKENLAAMKSSMVKDDEEFQSNSEEHDSDSKSESKEKAMEDLKAQGVKLATDHGIPDFLMYPQNEPSNNDDIVTSDEEKVSDPDSDVITEQTETAGPVLVNPKLMKSLNGKSERDSDEELLSDEEEEKYVKKSKKQKKKKGKNIQKAVVEHDTDEEQDLADLDMGLSKKQRKKQQQQKVALDRIKQNDQEKAVKKMEDIQDEDDDDEKVHENFKANDDDNRGSENSHTDGIILEKSKGKKAKEARRAQKNSGENKGKLEKNKKDINIEEIRDVEHCCVTCKTEFSSKNKLFEHLKKTGHSVYLPSSTKSKKIVEKSTRRKGKLEKSSN</sequence>
<dbReference type="KEGG" id="ccin:107268389"/>
<feature type="compositionally biased region" description="Acidic residues" evidence="7">
    <location>
        <begin position="477"/>
        <end position="486"/>
    </location>
</feature>
<keyword evidence="6" id="KW-0175">Coiled coil</keyword>
<dbReference type="Proteomes" id="UP000694920">
    <property type="component" value="Unplaced"/>
</dbReference>
<dbReference type="InterPro" id="IPR001623">
    <property type="entry name" value="DnaJ_domain"/>
</dbReference>
<dbReference type="Pfam" id="PF12171">
    <property type="entry name" value="zf-C2H2_jaz"/>
    <property type="match status" value="1"/>
</dbReference>
<dbReference type="PANTHER" id="PTHR44029:SF1">
    <property type="entry name" value="DNAJ HOMOLOG SUBFAMILY C MEMBER 21"/>
    <property type="match status" value="1"/>
</dbReference>
<proteinExistence type="predicted"/>
<evidence type="ECO:0000256" key="3">
    <source>
        <dbReference type="ARBA" id="ARBA00022833"/>
    </source>
</evidence>
<dbReference type="AlphaFoldDB" id="A0AAJ7BX53"/>
<dbReference type="FunFam" id="1.10.287.110:FF:000046">
    <property type="entry name" value="dnaJ homolog subfamily C member 21"/>
    <property type="match status" value="1"/>
</dbReference>
<dbReference type="PROSITE" id="PS50076">
    <property type="entry name" value="DNAJ_2"/>
    <property type="match status" value="1"/>
</dbReference>
<dbReference type="Pfam" id="PF00226">
    <property type="entry name" value="DnaJ"/>
    <property type="match status" value="1"/>
</dbReference>
<dbReference type="Gene3D" id="3.30.160.60">
    <property type="entry name" value="Classic Zinc Finger"/>
    <property type="match status" value="1"/>
</dbReference>
<keyword evidence="10" id="KW-1185">Reference proteome</keyword>
<dbReference type="CDD" id="cd06257">
    <property type="entry name" value="DnaJ"/>
    <property type="match status" value="1"/>
</dbReference>
<protein>
    <recommendedName>
        <fullName evidence="4">DnaJ homolog subfamily C member 21</fullName>
    </recommendedName>
</protein>
<evidence type="ECO:0000313" key="11">
    <source>
        <dbReference type="RefSeq" id="XP_015596605.1"/>
    </source>
</evidence>
<dbReference type="Pfam" id="PF21884">
    <property type="entry name" value="ZUO1-like_ZHD"/>
    <property type="match status" value="1"/>
</dbReference>
<feature type="compositionally biased region" description="Basic residues" evidence="7">
    <location>
        <begin position="456"/>
        <end position="468"/>
    </location>
</feature>
<evidence type="ECO:0000256" key="2">
    <source>
        <dbReference type="ARBA" id="ARBA00022771"/>
    </source>
</evidence>
<evidence type="ECO:0000259" key="8">
    <source>
        <dbReference type="PROSITE" id="PS50076"/>
    </source>
</evidence>
<evidence type="ECO:0000259" key="9">
    <source>
        <dbReference type="PROSITE" id="PS50157"/>
    </source>
</evidence>
<dbReference type="InterPro" id="IPR013087">
    <property type="entry name" value="Znf_C2H2_type"/>
</dbReference>
<dbReference type="SMART" id="SM00271">
    <property type="entry name" value="DnaJ"/>
    <property type="match status" value="1"/>
</dbReference>
<dbReference type="GO" id="GO:0005737">
    <property type="term" value="C:cytoplasm"/>
    <property type="evidence" value="ECO:0007669"/>
    <property type="project" value="TreeGrafter"/>
</dbReference>
<keyword evidence="1" id="KW-0479">Metal-binding</keyword>
<dbReference type="GO" id="GO:0008270">
    <property type="term" value="F:zinc ion binding"/>
    <property type="evidence" value="ECO:0007669"/>
    <property type="project" value="UniProtKB-KW"/>
</dbReference>
<feature type="domain" description="C2H2-type" evidence="9">
    <location>
        <begin position="600"/>
        <end position="629"/>
    </location>
</feature>
<accession>A0AAJ7BX53</accession>
<feature type="compositionally biased region" description="Basic and acidic residues" evidence="7">
    <location>
        <begin position="577"/>
        <end position="589"/>
    </location>
</feature>
<dbReference type="InterPro" id="IPR054076">
    <property type="entry name" value="ZUO1-like_ZHD"/>
</dbReference>
<dbReference type="SMART" id="SM00355">
    <property type="entry name" value="ZnF_C2H2"/>
    <property type="match status" value="2"/>
</dbReference>
<dbReference type="PRINTS" id="PR00625">
    <property type="entry name" value="JDOMAIN"/>
</dbReference>
<dbReference type="GO" id="GO:0003676">
    <property type="term" value="F:nucleic acid binding"/>
    <property type="evidence" value="ECO:0007669"/>
    <property type="project" value="InterPro"/>
</dbReference>
<feature type="domain" description="J" evidence="8">
    <location>
        <begin position="3"/>
        <end position="69"/>
    </location>
</feature>
<evidence type="ECO:0000256" key="6">
    <source>
        <dbReference type="SAM" id="Coils"/>
    </source>
</evidence>
<dbReference type="InterPro" id="IPR036869">
    <property type="entry name" value="J_dom_sf"/>
</dbReference>
<feature type="compositionally biased region" description="Basic and acidic residues" evidence="7">
    <location>
        <begin position="505"/>
        <end position="523"/>
    </location>
</feature>
<reference evidence="11" key="1">
    <citation type="submission" date="2025-08" db="UniProtKB">
        <authorList>
            <consortium name="RefSeq"/>
        </authorList>
    </citation>
    <scope>IDENTIFICATION</scope>
</reference>
<dbReference type="SUPFAM" id="SSF46565">
    <property type="entry name" value="Chaperone J-domain"/>
    <property type="match status" value="1"/>
</dbReference>
<name>A0AAJ7BX53_CEPCN</name>
<dbReference type="InterPro" id="IPR051964">
    <property type="entry name" value="Chaperone_stress_response"/>
</dbReference>
<evidence type="ECO:0000256" key="5">
    <source>
        <dbReference type="PROSITE-ProRule" id="PRU00042"/>
    </source>
</evidence>
<feature type="compositionally biased region" description="Basic and acidic residues" evidence="7">
    <location>
        <begin position="348"/>
        <end position="367"/>
    </location>
</feature>
<feature type="region of interest" description="Disordered" evidence="7">
    <location>
        <begin position="338"/>
        <end position="367"/>
    </location>
</feature>
<dbReference type="InterPro" id="IPR018253">
    <property type="entry name" value="DnaJ_domain_CS"/>
</dbReference>
<evidence type="ECO:0000256" key="4">
    <source>
        <dbReference type="ARBA" id="ARBA00074367"/>
    </source>
</evidence>
<dbReference type="PANTHER" id="PTHR44029">
    <property type="entry name" value="DNAJ HOMOLOG SUBFAMILY C MEMBER 21"/>
    <property type="match status" value="1"/>
</dbReference>
<dbReference type="PROSITE" id="PS00028">
    <property type="entry name" value="ZINC_FINGER_C2H2_1"/>
    <property type="match status" value="2"/>
</dbReference>
<keyword evidence="3" id="KW-0862">Zinc</keyword>
<dbReference type="InterPro" id="IPR022755">
    <property type="entry name" value="Znf_C2H2_jaz"/>
</dbReference>
<gene>
    <name evidence="11" type="primary">LOC107268389</name>
</gene>
<evidence type="ECO:0000256" key="1">
    <source>
        <dbReference type="ARBA" id="ARBA00022723"/>
    </source>
</evidence>
<evidence type="ECO:0000313" key="10">
    <source>
        <dbReference type="Proteomes" id="UP000694920"/>
    </source>
</evidence>
<dbReference type="SMART" id="SM00451">
    <property type="entry name" value="ZnF_U1"/>
    <property type="match status" value="1"/>
</dbReference>